<reference evidence="3" key="1">
    <citation type="submission" date="2016-06" db="UniProtKB">
        <authorList>
            <consortium name="WormBaseParasite"/>
        </authorList>
    </citation>
    <scope>IDENTIFICATION</scope>
</reference>
<evidence type="ECO:0000313" key="1">
    <source>
        <dbReference type="EMBL" id="VDO82391.1"/>
    </source>
</evidence>
<reference evidence="1 2" key="2">
    <citation type="submission" date="2018-11" db="EMBL/GenBank/DDBJ databases">
        <authorList>
            <consortium name="Pathogen Informatics"/>
        </authorList>
    </citation>
    <scope>NUCLEOTIDE SEQUENCE [LARGE SCALE GENOMIC DNA]</scope>
    <source>
        <strain evidence="1">Dakar</strain>
        <strain evidence="2">Dakar, Senegal</strain>
    </source>
</reference>
<proteinExistence type="predicted"/>
<name>A0A183JLC3_9TREM</name>
<accession>A0A183JLC3</accession>
<evidence type="ECO:0000313" key="2">
    <source>
        <dbReference type="Proteomes" id="UP000279833"/>
    </source>
</evidence>
<dbReference type="EMBL" id="UZAK01004007">
    <property type="protein sequence ID" value="VDO82391.1"/>
    <property type="molecule type" value="Genomic_DNA"/>
</dbReference>
<protein>
    <submittedName>
        <fullName evidence="3">Transposase</fullName>
    </submittedName>
</protein>
<keyword evidence="2" id="KW-1185">Reference proteome</keyword>
<dbReference type="WBParaSite" id="SCUD_0000350401-mRNA-1">
    <property type="protein sequence ID" value="SCUD_0000350401-mRNA-1"/>
    <property type="gene ID" value="SCUD_0000350401"/>
</dbReference>
<evidence type="ECO:0000313" key="3">
    <source>
        <dbReference type="WBParaSite" id="SCUD_0000350401-mRNA-1"/>
    </source>
</evidence>
<sequence>MFEAFSLNRTIITSSSSVKLNQCAYGSCLQRLDRKLSCYLCSTCSRRTMVTKGYDSHSYSLVT</sequence>
<organism evidence="3">
    <name type="scientific">Schistosoma curassoni</name>
    <dbReference type="NCBI Taxonomy" id="6186"/>
    <lineage>
        <taxon>Eukaryota</taxon>
        <taxon>Metazoa</taxon>
        <taxon>Spiralia</taxon>
        <taxon>Lophotrochozoa</taxon>
        <taxon>Platyhelminthes</taxon>
        <taxon>Trematoda</taxon>
        <taxon>Digenea</taxon>
        <taxon>Strigeidida</taxon>
        <taxon>Schistosomatoidea</taxon>
        <taxon>Schistosomatidae</taxon>
        <taxon>Schistosoma</taxon>
    </lineage>
</organism>
<dbReference type="Proteomes" id="UP000279833">
    <property type="component" value="Unassembled WGS sequence"/>
</dbReference>
<dbReference type="AlphaFoldDB" id="A0A183JLC3"/>
<gene>
    <name evidence="1" type="ORF">SCUD_LOCUS3504</name>
</gene>